<keyword evidence="2" id="KW-1185">Reference proteome</keyword>
<proteinExistence type="predicted"/>
<accession>A0A0R1W6N8</accession>
<name>A0A0R1W6N8_9LACO</name>
<reference evidence="1 2" key="1">
    <citation type="journal article" date="2015" name="Genome Announc.">
        <title>Expanding the biotechnology potential of lactobacilli through comparative genomics of 213 strains and associated genera.</title>
        <authorList>
            <person name="Sun Z."/>
            <person name="Harris H.M."/>
            <person name="McCann A."/>
            <person name="Guo C."/>
            <person name="Argimon S."/>
            <person name="Zhang W."/>
            <person name="Yang X."/>
            <person name="Jeffery I.B."/>
            <person name="Cooney J.C."/>
            <person name="Kagawa T.F."/>
            <person name="Liu W."/>
            <person name="Song Y."/>
            <person name="Salvetti E."/>
            <person name="Wrobel A."/>
            <person name="Rasinkangas P."/>
            <person name="Parkhill J."/>
            <person name="Rea M.C."/>
            <person name="O'Sullivan O."/>
            <person name="Ritari J."/>
            <person name="Douillard F.P."/>
            <person name="Paul Ross R."/>
            <person name="Yang R."/>
            <person name="Briner A.E."/>
            <person name="Felis G.E."/>
            <person name="de Vos W.M."/>
            <person name="Barrangou R."/>
            <person name="Klaenhammer T.R."/>
            <person name="Caufield P.W."/>
            <person name="Cui Y."/>
            <person name="Zhang H."/>
            <person name="O'Toole P.W."/>
        </authorList>
    </citation>
    <scope>NUCLEOTIDE SEQUENCE [LARGE SCALE GENOMIC DNA]</scope>
    <source>
        <strain evidence="1 2">DSM 5007</strain>
    </source>
</reference>
<protein>
    <submittedName>
        <fullName evidence="1">Uncharacterized protein</fullName>
    </submittedName>
</protein>
<dbReference type="PATRIC" id="fig|1423807.3.peg.822"/>
<dbReference type="STRING" id="1423807.FD16_GL000810"/>
<dbReference type="EMBL" id="AZGF01000002">
    <property type="protein sequence ID" value="KRM13335.1"/>
    <property type="molecule type" value="Genomic_DNA"/>
</dbReference>
<dbReference type="Proteomes" id="UP000051820">
    <property type="component" value="Unassembled WGS sequence"/>
</dbReference>
<gene>
    <name evidence="1" type="ORF">FD16_GL000810</name>
</gene>
<evidence type="ECO:0000313" key="1">
    <source>
        <dbReference type="EMBL" id="KRM13335.1"/>
    </source>
</evidence>
<organism evidence="1 2">
    <name type="scientific">Paucilactobacillus suebicus DSM 5007 = KCTC 3549</name>
    <dbReference type="NCBI Taxonomy" id="1423807"/>
    <lineage>
        <taxon>Bacteria</taxon>
        <taxon>Bacillati</taxon>
        <taxon>Bacillota</taxon>
        <taxon>Bacilli</taxon>
        <taxon>Lactobacillales</taxon>
        <taxon>Lactobacillaceae</taxon>
        <taxon>Paucilactobacillus</taxon>
    </lineage>
</organism>
<sequence>MGKKLYSRNDIVNVALEVWGELWVEKTAVYKQVVRTLRNKNINPVKTSSGNRKKMYYIDDVVSFVRDDMFDYFRKNSKSGNEQLHAAGSISDQKLNDYQGNAEDERYKQMQLYDDKDTFIDEDSYSVSEGKVEKIFLRKKFEIMLEALFNEKFELNDELLRKDIRDRELYSILGDDEDATKKDIVLMERYNDPRSYYQKRINNEK</sequence>
<dbReference type="AlphaFoldDB" id="A0A0R1W6N8"/>
<dbReference type="RefSeq" id="WP_010621665.1">
    <property type="nucleotide sequence ID" value="NZ_AZGF01000002.1"/>
</dbReference>
<comment type="caution">
    <text evidence="1">The sequence shown here is derived from an EMBL/GenBank/DDBJ whole genome shotgun (WGS) entry which is preliminary data.</text>
</comment>
<evidence type="ECO:0000313" key="2">
    <source>
        <dbReference type="Proteomes" id="UP000051820"/>
    </source>
</evidence>